<proteinExistence type="predicted"/>
<evidence type="ECO:0000313" key="2">
    <source>
        <dbReference type="Proteomes" id="UP000215086"/>
    </source>
</evidence>
<name>A0A286RGN5_9BACT</name>
<gene>
    <name evidence="1" type="ORF">THTE_2533</name>
</gene>
<accession>A0A286RGN5</accession>
<reference evidence="1 2" key="1">
    <citation type="journal article" name="Front. Microbiol.">
        <title>Sugar Metabolism of the First Thermophilic Planctomycete Thermogutta terrifontis: Comparative Genomic and Transcriptomic Approaches.</title>
        <authorList>
            <person name="Elcheninov A.G."/>
            <person name="Menzel P."/>
            <person name="Gudbergsdottir S.R."/>
            <person name="Slesarev A.I."/>
            <person name="Kadnikov V.V."/>
            <person name="Krogh A."/>
            <person name="Bonch-Osmolovskaya E.A."/>
            <person name="Peng X."/>
            <person name="Kublanov I.V."/>
        </authorList>
    </citation>
    <scope>NUCLEOTIDE SEQUENCE [LARGE SCALE GENOMIC DNA]</scope>
    <source>
        <strain evidence="1 2">R1</strain>
    </source>
</reference>
<keyword evidence="2" id="KW-1185">Reference proteome</keyword>
<sequence>MFLGFLLVVAHGSRNSNRSLKAGKSGDYQGKMLLLAISRAILSAG</sequence>
<protein>
    <submittedName>
        <fullName evidence="1">Uncharacterized protein</fullName>
    </submittedName>
</protein>
<dbReference type="AlphaFoldDB" id="A0A286RGN5"/>
<dbReference type="EMBL" id="CP018477">
    <property type="protein sequence ID" value="ASV75135.1"/>
    <property type="molecule type" value="Genomic_DNA"/>
</dbReference>
<evidence type="ECO:0000313" key="1">
    <source>
        <dbReference type="EMBL" id="ASV75135.1"/>
    </source>
</evidence>
<organism evidence="1 2">
    <name type="scientific">Thermogutta terrifontis</name>
    <dbReference type="NCBI Taxonomy" id="1331910"/>
    <lineage>
        <taxon>Bacteria</taxon>
        <taxon>Pseudomonadati</taxon>
        <taxon>Planctomycetota</taxon>
        <taxon>Planctomycetia</taxon>
        <taxon>Pirellulales</taxon>
        <taxon>Thermoguttaceae</taxon>
        <taxon>Thermogutta</taxon>
    </lineage>
</organism>
<dbReference type="Proteomes" id="UP000215086">
    <property type="component" value="Chromosome"/>
</dbReference>
<dbReference type="KEGG" id="ttf:THTE_2533"/>